<evidence type="ECO:0000256" key="1">
    <source>
        <dbReference type="SAM" id="MobiDB-lite"/>
    </source>
</evidence>
<reference evidence="2 3" key="1">
    <citation type="submission" date="2019-12" db="EMBL/GenBank/DDBJ databases">
        <authorList>
            <person name="Yuan C.-G."/>
        </authorList>
    </citation>
    <scope>NUCLEOTIDE SEQUENCE [LARGE SCALE GENOMIC DNA]</scope>
    <source>
        <strain evidence="2 3">KCTC 23863</strain>
    </source>
</reference>
<gene>
    <name evidence="2" type="ORF">GR328_06260</name>
</gene>
<sequence length="81" mass="9204">MSKPPRRVLPAPSPHDQKAAAPTRRFHEDGMSAVETAQYIAEFTAELSYLARQTRMDLLAYLLDMARLEAARVVQTEKRMT</sequence>
<proteinExistence type="predicted"/>
<comment type="caution">
    <text evidence="2">The sequence shown here is derived from an EMBL/GenBank/DDBJ whole genome shotgun (WGS) entry which is preliminary data.</text>
</comment>
<dbReference type="AlphaFoldDB" id="A0A7X3SN67"/>
<dbReference type="EMBL" id="WURB01000003">
    <property type="protein sequence ID" value="MXQ11061.1"/>
    <property type="molecule type" value="Genomic_DNA"/>
</dbReference>
<protein>
    <submittedName>
        <fullName evidence="2">Uncharacterized protein</fullName>
    </submittedName>
</protein>
<dbReference type="RefSeq" id="WP_170304107.1">
    <property type="nucleotide sequence ID" value="NZ_WURB01000003.1"/>
</dbReference>
<accession>A0A7X3SN67</accession>
<evidence type="ECO:0000313" key="3">
    <source>
        <dbReference type="Proteomes" id="UP000436483"/>
    </source>
</evidence>
<keyword evidence="3" id="KW-1185">Reference proteome</keyword>
<dbReference type="Proteomes" id="UP000436483">
    <property type="component" value="Unassembled WGS sequence"/>
</dbReference>
<organism evidence="2 3">
    <name type="scientific">Microvirga makkahensis</name>
    <dbReference type="NCBI Taxonomy" id="1128670"/>
    <lineage>
        <taxon>Bacteria</taxon>
        <taxon>Pseudomonadati</taxon>
        <taxon>Pseudomonadota</taxon>
        <taxon>Alphaproteobacteria</taxon>
        <taxon>Hyphomicrobiales</taxon>
        <taxon>Methylobacteriaceae</taxon>
        <taxon>Microvirga</taxon>
    </lineage>
</organism>
<name>A0A7X3SN67_9HYPH</name>
<evidence type="ECO:0000313" key="2">
    <source>
        <dbReference type="EMBL" id="MXQ11061.1"/>
    </source>
</evidence>
<feature type="region of interest" description="Disordered" evidence="1">
    <location>
        <begin position="1"/>
        <end position="25"/>
    </location>
</feature>
<reference evidence="2 3" key="2">
    <citation type="submission" date="2020-01" db="EMBL/GenBank/DDBJ databases">
        <title>Microvirga sp. nov., an arsenate reduction bacterium isolated from Tibet hotspring sediments.</title>
        <authorList>
            <person name="Xian W.-D."/>
            <person name="Li W.-J."/>
        </authorList>
    </citation>
    <scope>NUCLEOTIDE SEQUENCE [LARGE SCALE GENOMIC DNA]</scope>
    <source>
        <strain evidence="2 3">KCTC 23863</strain>
    </source>
</reference>